<dbReference type="PROSITE" id="PS50931">
    <property type="entry name" value="HTH_LYSR"/>
    <property type="match status" value="1"/>
</dbReference>
<dbReference type="EMBL" id="CP047418">
    <property type="protein sequence ID" value="QLL78654.1"/>
    <property type="molecule type" value="Genomic_DNA"/>
</dbReference>
<keyword evidence="4" id="KW-0804">Transcription</keyword>
<dbReference type="PANTHER" id="PTHR30126:SF39">
    <property type="entry name" value="HTH-TYPE TRANSCRIPTIONAL REGULATOR CYSL"/>
    <property type="match status" value="1"/>
</dbReference>
<dbReference type="GO" id="GO:0000976">
    <property type="term" value="F:transcription cis-regulatory region binding"/>
    <property type="evidence" value="ECO:0007669"/>
    <property type="project" value="TreeGrafter"/>
</dbReference>
<evidence type="ECO:0000256" key="3">
    <source>
        <dbReference type="ARBA" id="ARBA00023125"/>
    </source>
</evidence>
<dbReference type="AlphaFoldDB" id="A0A7H9ELT6"/>
<keyword evidence="3" id="KW-0238">DNA-binding</keyword>
<dbReference type="Proteomes" id="UP000510886">
    <property type="component" value="Chromosome"/>
</dbReference>
<dbReference type="InterPro" id="IPR005119">
    <property type="entry name" value="LysR_subst-bd"/>
</dbReference>
<dbReference type="KEGG" id="lsw:GTO87_08700"/>
<evidence type="ECO:0000313" key="7">
    <source>
        <dbReference type="Proteomes" id="UP000510886"/>
    </source>
</evidence>
<evidence type="ECO:0000259" key="5">
    <source>
        <dbReference type="PROSITE" id="PS50931"/>
    </source>
</evidence>
<dbReference type="RefSeq" id="WP_180848814.1">
    <property type="nucleotide sequence ID" value="NZ_CP047418.1"/>
</dbReference>
<dbReference type="PRINTS" id="PR00039">
    <property type="entry name" value="HTHLYSR"/>
</dbReference>
<reference evidence="6 7" key="1">
    <citation type="submission" date="2020-01" db="EMBL/GenBank/DDBJ databases">
        <title>Complete and circular genome sequences of six lactobacillus isolates from horses.</title>
        <authorList>
            <person name="Hassan H.M."/>
        </authorList>
    </citation>
    <scope>NUCLEOTIDE SEQUENCE [LARGE SCALE GENOMIC DNA]</scope>
    <source>
        <strain evidence="6 7">1A</strain>
    </source>
</reference>
<comment type="similarity">
    <text evidence="1">Belongs to the LysR transcriptional regulatory family.</text>
</comment>
<evidence type="ECO:0000313" key="6">
    <source>
        <dbReference type="EMBL" id="QLL78654.1"/>
    </source>
</evidence>
<keyword evidence="2" id="KW-0805">Transcription regulation</keyword>
<dbReference type="PANTHER" id="PTHR30126">
    <property type="entry name" value="HTH-TYPE TRANSCRIPTIONAL REGULATOR"/>
    <property type="match status" value="1"/>
</dbReference>
<dbReference type="GO" id="GO:0003700">
    <property type="term" value="F:DNA-binding transcription factor activity"/>
    <property type="evidence" value="ECO:0007669"/>
    <property type="project" value="InterPro"/>
</dbReference>
<dbReference type="Gene3D" id="1.10.10.10">
    <property type="entry name" value="Winged helix-like DNA-binding domain superfamily/Winged helix DNA-binding domain"/>
    <property type="match status" value="1"/>
</dbReference>
<gene>
    <name evidence="6" type="ORF">GTO87_08700</name>
</gene>
<proteinExistence type="inferred from homology"/>
<dbReference type="SUPFAM" id="SSF53850">
    <property type="entry name" value="Periplasmic binding protein-like II"/>
    <property type="match status" value="1"/>
</dbReference>
<dbReference type="Pfam" id="PF03466">
    <property type="entry name" value="LysR_substrate"/>
    <property type="match status" value="1"/>
</dbReference>
<dbReference type="InterPro" id="IPR036388">
    <property type="entry name" value="WH-like_DNA-bd_sf"/>
</dbReference>
<dbReference type="InterPro" id="IPR036390">
    <property type="entry name" value="WH_DNA-bd_sf"/>
</dbReference>
<dbReference type="Gene3D" id="3.40.190.10">
    <property type="entry name" value="Periplasmic binding protein-like II"/>
    <property type="match status" value="2"/>
</dbReference>
<dbReference type="InterPro" id="IPR000847">
    <property type="entry name" value="LysR_HTH_N"/>
</dbReference>
<protein>
    <submittedName>
        <fullName evidence="6">LysR family transcriptional regulator</fullName>
    </submittedName>
</protein>
<evidence type="ECO:0000256" key="2">
    <source>
        <dbReference type="ARBA" id="ARBA00023015"/>
    </source>
</evidence>
<dbReference type="Pfam" id="PF00126">
    <property type="entry name" value="HTH_1"/>
    <property type="match status" value="1"/>
</dbReference>
<accession>A0A7H9ELT6</accession>
<evidence type="ECO:0000256" key="4">
    <source>
        <dbReference type="ARBA" id="ARBA00023163"/>
    </source>
</evidence>
<sequence length="296" mass="33065">MTHLFDHRLETLVMVATTGSFTAAAQALYISQPAVSQQIRSLEMDLRLDLVVRQGKNVQLTPAARELVAYLRHQQVHHEQLLTKLRQEERGPLRLGATLSLSQLLLPPLLHRALKAGWQVNSQVANTGQLLTLIEQGSLDVALIEGNFNKKDFGTIELGTVPFVPVGGTDLPTTMTWEEVFHQPLLVREEGSGTRAILTAWLASHNYSLADFEQVITLNNPTTIINLLKEGSGVSFMYRDLVADDIDQRRLQDLNLPRFAVAHPLNLVYLKGSIRIKDYQRIAQILQQALGKQGQN</sequence>
<name>A0A7H9ELT6_9LACO</name>
<evidence type="ECO:0000256" key="1">
    <source>
        <dbReference type="ARBA" id="ARBA00009437"/>
    </source>
</evidence>
<dbReference type="SUPFAM" id="SSF46785">
    <property type="entry name" value="Winged helix' DNA-binding domain"/>
    <property type="match status" value="1"/>
</dbReference>
<organism evidence="6 7">
    <name type="scientific">Ligilactobacillus saerimneri</name>
    <dbReference type="NCBI Taxonomy" id="228229"/>
    <lineage>
        <taxon>Bacteria</taxon>
        <taxon>Bacillati</taxon>
        <taxon>Bacillota</taxon>
        <taxon>Bacilli</taxon>
        <taxon>Lactobacillales</taxon>
        <taxon>Lactobacillaceae</taxon>
        <taxon>Ligilactobacillus</taxon>
    </lineage>
</organism>
<feature type="domain" description="HTH lysR-type" evidence="5">
    <location>
        <begin position="9"/>
        <end position="61"/>
    </location>
</feature>